<evidence type="ECO:0008006" key="3">
    <source>
        <dbReference type="Google" id="ProtNLM"/>
    </source>
</evidence>
<evidence type="ECO:0000313" key="1">
    <source>
        <dbReference type="EMBL" id="CUA87251.1"/>
    </source>
</evidence>
<dbReference type="AlphaFoldDB" id="A0A0K6H8C6"/>
<accession>A0A0K6H8C6</accession>
<protein>
    <recommendedName>
        <fullName evidence="3">Partition protein C</fullName>
    </recommendedName>
</protein>
<name>A0A0K6H8C6_9NEIS</name>
<dbReference type="OrthoDB" id="7066658at2"/>
<dbReference type="EMBL" id="CYHA01000012">
    <property type="protein sequence ID" value="CUA87251.1"/>
    <property type="molecule type" value="Genomic_DNA"/>
</dbReference>
<proteinExistence type="predicted"/>
<dbReference type="Proteomes" id="UP000243535">
    <property type="component" value="Unassembled WGS sequence"/>
</dbReference>
<reference evidence="2" key="1">
    <citation type="submission" date="2015-08" db="EMBL/GenBank/DDBJ databases">
        <authorList>
            <person name="Varghese N."/>
        </authorList>
    </citation>
    <scope>NUCLEOTIDE SEQUENCE [LARGE SCALE GENOMIC DNA]</scope>
    <source>
        <strain evidence="2">DSM 17901</strain>
    </source>
</reference>
<evidence type="ECO:0000313" key="2">
    <source>
        <dbReference type="Proteomes" id="UP000243535"/>
    </source>
</evidence>
<organism evidence="1 2">
    <name type="scientific">Gulbenkiania indica</name>
    <dbReference type="NCBI Taxonomy" id="375574"/>
    <lineage>
        <taxon>Bacteria</taxon>
        <taxon>Pseudomonadati</taxon>
        <taxon>Pseudomonadota</taxon>
        <taxon>Betaproteobacteria</taxon>
        <taxon>Neisseriales</taxon>
        <taxon>Chromobacteriaceae</taxon>
        <taxon>Gulbenkiania</taxon>
    </lineage>
</organism>
<dbReference type="RefSeq" id="WP_016245687.1">
    <property type="nucleotide sequence ID" value="NZ_CYHA01000012.1"/>
</dbReference>
<sequence length="100" mass="10695">MAMTEKRATVTVPIVRELASAGAIESVVVRMDEAGQGLIAVIRTAAGERIFSAARTGVRYFQSVDGAISALQVCGLSKFEVDANGWVPRTKRGKQTELDI</sequence>
<keyword evidence="2" id="KW-1185">Reference proteome</keyword>
<gene>
    <name evidence="1" type="ORF">Ga0061063_0112</name>
</gene>